<evidence type="ECO:0000256" key="12">
    <source>
        <dbReference type="ARBA" id="ARBA00076606"/>
    </source>
</evidence>
<accession>A0AAQ6IQG1</accession>
<dbReference type="Ensembl" id="ENSATET00000077343.1">
    <property type="protein sequence ID" value="ENSATEP00000075903.1"/>
    <property type="gene ID" value="ENSATEG00000003512.3"/>
</dbReference>
<dbReference type="InterPro" id="IPR015507">
    <property type="entry name" value="rRNA-MeTfrase_E"/>
</dbReference>
<protein>
    <recommendedName>
        <fullName evidence="9">rRNA methyltransferase 2, mitochondrial</fullName>
    </recommendedName>
    <alternativeName>
        <fullName evidence="14">16S rRNA (uridine(1369)-2'-O)-methyltransferase</fullName>
    </alternativeName>
    <alternativeName>
        <fullName evidence="12">16S rRNA [Um1369] 2'-O-methyltransferase</fullName>
    </alternativeName>
    <alternativeName>
        <fullName evidence="13">Protein ftsJ homolog 2</fullName>
    </alternativeName>
</protein>
<dbReference type="Proteomes" id="UP000265040">
    <property type="component" value="Chromosome 8"/>
</dbReference>
<evidence type="ECO:0000256" key="7">
    <source>
        <dbReference type="ARBA" id="ARBA00022946"/>
    </source>
</evidence>
<evidence type="ECO:0000256" key="14">
    <source>
        <dbReference type="ARBA" id="ARBA00082868"/>
    </source>
</evidence>
<feature type="active site" description="Proton acceptor" evidence="15">
    <location>
        <position position="194"/>
    </location>
</feature>
<keyword evidence="7" id="KW-0809">Transit peptide</keyword>
<dbReference type="GO" id="GO:0008650">
    <property type="term" value="F:rRNA (uridine-2'-O-)-methyltransferase activity"/>
    <property type="evidence" value="ECO:0007669"/>
    <property type="project" value="TreeGrafter"/>
</dbReference>
<evidence type="ECO:0000256" key="8">
    <source>
        <dbReference type="ARBA" id="ARBA00023128"/>
    </source>
</evidence>
<comment type="catalytic activity">
    <reaction evidence="10">
        <text>uridine(1369) in 16S rRNA + S-adenosyl-L-methionine = 2'-O-methyluridine(1369) in 16S rRNA + S-adenosyl-L-homocysteine + H(+)</text>
        <dbReference type="Rhea" id="RHEA:47764"/>
        <dbReference type="Rhea" id="RHEA-COMP:11903"/>
        <dbReference type="Rhea" id="RHEA-COMP:11904"/>
        <dbReference type="ChEBI" id="CHEBI:15378"/>
        <dbReference type="ChEBI" id="CHEBI:57856"/>
        <dbReference type="ChEBI" id="CHEBI:59789"/>
        <dbReference type="ChEBI" id="CHEBI:65315"/>
        <dbReference type="ChEBI" id="CHEBI:74478"/>
    </reaction>
</comment>
<evidence type="ECO:0000256" key="13">
    <source>
        <dbReference type="ARBA" id="ARBA00080354"/>
    </source>
</evidence>
<evidence type="ECO:0000256" key="6">
    <source>
        <dbReference type="ARBA" id="ARBA00022691"/>
    </source>
</evidence>
<keyword evidence="8" id="KW-0496">Mitochondrion</keyword>
<evidence type="ECO:0000256" key="15">
    <source>
        <dbReference type="PIRSR" id="PIRSR005461-1"/>
    </source>
</evidence>
<dbReference type="SUPFAM" id="SSF53335">
    <property type="entry name" value="S-adenosyl-L-methionine-dependent methyltransferases"/>
    <property type="match status" value="1"/>
</dbReference>
<feature type="domain" description="Ribosomal RNA methyltransferase FtsJ" evidence="16">
    <location>
        <begin position="52"/>
        <end position="235"/>
    </location>
</feature>
<evidence type="ECO:0000313" key="18">
    <source>
        <dbReference type="Proteomes" id="UP000265040"/>
    </source>
</evidence>
<dbReference type="Gene3D" id="3.40.50.150">
    <property type="entry name" value="Vaccinia Virus protein VP39"/>
    <property type="match status" value="1"/>
</dbReference>
<keyword evidence="3" id="KW-0698">rRNA processing</keyword>
<reference evidence="17" key="3">
    <citation type="submission" date="2025-09" db="UniProtKB">
        <authorList>
            <consortium name="Ensembl"/>
        </authorList>
    </citation>
    <scope>IDENTIFICATION</scope>
</reference>
<evidence type="ECO:0000259" key="16">
    <source>
        <dbReference type="Pfam" id="PF01728"/>
    </source>
</evidence>
<evidence type="ECO:0000256" key="2">
    <source>
        <dbReference type="ARBA" id="ARBA00009258"/>
    </source>
</evidence>
<keyword evidence="6 15" id="KW-0949">S-adenosyl-L-methionine</keyword>
<comment type="similarity">
    <text evidence="2">Belongs to the class I-like SAM-binding methyltransferase superfamily. RNA methyltransferase RlmE family.</text>
</comment>
<name>A0AAQ6IQG1_ANATE</name>
<dbReference type="AlphaFoldDB" id="A0AAQ6IQG1"/>
<dbReference type="PANTHER" id="PTHR10920:SF18">
    <property type="entry name" value="RRNA METHYLTRANSFERASE 2, MITOCHONDRIAL"/>
    <property type="match status" value="1"/>
</dbReference>
<dbReference type="CTD" id="29960"/>
<dbReference type="InterPro" id="IPR002877">
    <property type="entry name" value="RNA_MeTrfase_FtsJ_dom"/>
</dbReference>
<evidence type="ECO:0000256" key="1">
    <source>
        <dbReference type="ARBA" id="ARBA00004173"/>
    </source>
</evidence>
<dbReference type="Pfam" id="PF01728">
    <property type="entry name" value="FtsJ"/>
    <property type="match status" value="1"/>
</dbReference>
<dbReference type="InterPro" id="IPR029063">
    <property type="entry name" value="SAM-dependent_MTases_sf"/>
</dbReference>
<keyword evidence="18" id="KW-1185">Reference proteome</keyword>
<sequence>MKTMWSVSLQRRHVHSSLRLMKKFKGKTPAEQRWLTRQLKDPYVKASHAQNFRCRSAFKLLEIDDKLRVLQPGHSVVDCGAAPGAWSQVAVQRVNSAGTDSELPRGTVVGIDLLNIPPLDGAHFLSNHDVTDPATHAKLLELLPNNRAHVILSDMAPNASGFRELDHEKLITMCLSLVDLAGKILQPGGSLVCKYWDGIFVHKLQEKLSSVFGSVRTLKPNASRKDSAERYFLARIVNKYRII</sequence>
<keyword evidence="5" id="KW-0808">Transferase</keyword>
<dbReference type="GeneID" id="113164719"/>
<keyword evidence="4" id="KW-0489">Methyltransferase</keyword>
<reference evidence="17 18" key="1">
    <citation type="submission" date="2021-04" db="EMBL/GenBank/DDBJ databases">
        <authorList>
            <consortium name="Wellcome Sanger Institute Data Sharing"/>
        </authorList>
    </citation>
    <scope>NUCLEOTIDE SEQUENCE [LARGE SCALE GENOMIC DNA]</scope>
</reference>
<dbReference type="GeneTree" id="ENSGT00730000111241"/>
<dbReference type="PIRSF" id="PIRSF005461">
    <property type="entry name" value="23S_rRNA_mtase"/>
    <property type="match status" value="1"/>
</dbReference>
<dbReference type="RefSeq" id="XP_026219976.1">
    <property type="nucleotide sequence ID" value="XM_026364191.1"/>
</dbReference>
<organism evidence="17 18">
    <name type="scientific">Anabas testudineus</name>
    <name type="common">Climbing perch</name>
    <name type="synonym">Anthias testudineus</name>
    <dbReference type="NCBI Taxonomy" id="64144"/>
    <lineage>
        <taxon>Eukaryota</taxon>
        <taxon>Metazoa</taxon>
        <taxon>Chordata</taxon>
        <taxon>Craniata</taxon>
        <taxon>Vertebrata</taxon>
        <taxon>Euteleostomi</taxon>
        <taxon>Actinopterygii</taxon>
        <taxon>Neopterygii</taxon>
        <taxon>Teleostei</taxon>
        <taxon>Neoteleostei</taxon>
        <taxon>Acanthomorphata</taxon>
        <taxon>Anabantaria</taxon>
        <taxon>Anabantiformes</taxon>
        <taxon>Anabantoidei</taxon>
        <taxon>Anabantidae</taxon>
        <taxon>Anabas</taxon>
    </lineage>
</organism>
<reference evidence="17" key="2">
    <citation type="submission" date="2025-08" db="UniProtKB">
        <authorList>
            <consortium name="Ensembl"/>
        </authorList>
    </citation>
    <scope>IDENTIFICATION</scope>
</reference>
<comment type="function">
    <text evidence="11">S-adenosyl-L-methionine-dependent 2'-O-ribose methyltransferase that catalyzes the formation of 2'-O-methyluridine at position 1369 (Um1369) in the 16S mitochondrial large subunit ribosomal RNA (mtLSU rRNA), a universally conserved modification in the peptidyl transferase domain of the mtLSU rRNA. This activity may require prior 2'-O-methylguanosine modification at position 1370 (Gm1370) by MRM3. Essential for late-stage assembly of mtLSU required for efficient translation of mitochondrial DNA encoded proteins; methyltransferase activity is not required for this function. Essential for mitochondrial respiratory function.</text>
</comment>
<evidence type="ECO:0000256" key="9">
    <source>
        <dbReference type="ARBA" id="ARBA00041184"/>
    </source>
</evidence>
<evidence type="ECO:0000256" key="10">
    <source>
        <dbReference type="ARBA" id="ARBA00051808"/>
    </source>
</evidence>
<evidence type="ECO:0000256" key="4">
    <source>
        <dbReference type="ARBA" id="ARBA00022603"/>
    </source>
</evidence>
<dbReference type="PANTHER" id="PTHR10920">
    <property type="entry name" value="RIBOSOMAL RNA METHYLTRANSFERASE"/>
    <property type="match status" value="1"/>
</dbReference>
<evidence type="ECO:0000256" key="3">
    <source>
        <dbReference type="ARBA" id="ARBA00022552"/>
    </source>
</evidence>
<dbReference type="InterPro" id="IPR050082">
    <property type="entry name" value="RNA_methyltr_RlmE"/>
</dbReference>
<dbReference type="FunFam" id="3.40.50.150:FF:000129">
    <property type="entry name" value="Mitochondrial rRNA methyltransferase 2"/>
    <property type="match status" value="1"/>
</dbReference>
<dbReference type="GO" id="GO:1902775">
    <property type="term" value="P:mitochondrial large ribosomal subunit assembly"/>
    <property type="evidence" value="ECO:0007669"/>
    <property type="project" value="UniProtKB-ARBA"/>
</dbReference>
<dbReference type="GO" id="GO:0005759">
    <property type="term" value="C:mitochondrial matrix"/>
    <property type="evidence" value="ECO:0007669"/>
    <property type="project" value="UniProtKB-ARBA"/>
</dbReference>
<comment type="subcellular location">
    <subcellularLocation>
        <location evidence="1">Mitochondrion</location>
    </subcellularLocation>
</comment>
<proteinExistence type="inferred from homology"/>
<dbReference type="HAMAP" id="MF_01547">
    <property type="entry name" value="RNA_methyltr_E"/>
    <property type="match status" value="1"/>
</dbReference>
<evidence type="ECO:0000256" key="5">
    <source>
        <dbReference type="ARBA" id="ARBA00022679"/>
    </source>
</evidence>
<evidence type="ECO:0000256" key="11">
    <source>
        <dbReference type="ARBA" id="ARBA00058412"/>
    </source>
</evidence>
<evidence type="ECO:0000313" key="17">
    <source>
        <dbReference type="Ensembl" id="ENSATEP00000075903.1"/>
    </source>
</evidence>